<evidence type="ECO:0000259" key="11">
    <source>
        <dbReference type="Pfam" id="PF00933"/>
    </source>
</evidence>
<keyword evidence="7" id="KW-0119">Carbohydrate metabolism</keyword>
<comment type="catalytic activity">
    <reaction evidence="1">
        <text>Hydrolysis of terminal, non-reducing beta-D-glucosyl residues with release of beta-D-glucose.</text>
        <dbReference type="EC" id="3.2.1.21"/>
    </reaction>
</comment>
<dbReference type="EC" id="3.2.1.21" evidence="4"/>
<evidence type="ECO:0000256" key="3">
    <source>
        <dbReference type="ARBA" id="ARBA00005336"/>
    </source>
</evidence>
<protein>
    <recommendedName>
        <fullName evidence="4">beta-glucosidase</fullName>
        <ecNumber evidence="4">3.2.1.21</ecNumber>
    </recommendedName>
</protein>
<dbReference type="PRINTS" id="PR00133">
    <property type="entry name" value="GLHYDRLASE3"/>
</dbReference>
<dbReference type="STRING" id="858893.H6BVT4"/>
<dbReference type="Pfam" id="PF01915">
    <property type="entry name" value="Glyco_hydro_3_C"/>
    <property type="match status" value="1"/>
</dbReference>
<dbReference type="VEuPathDB" id="FungiDB:HMPREF1120_03242"/>
<evidence type="ECO:0000313" key="13">
    <source>
        <dbReference type="EMBL" id="EHY55088.1"/>
    </source>
</evidence>
<proteinExistence type="inferred from homology"/>
<dbReference type="PANTHER" id="PTHR42715:SF3">
    <property type="entry name" value="BETA-GLUCOSIDASE B-RELATED"/>
    <property type="match status" value="1"/>
</dbReference>
<keyword evidence="8" id="KW-0326">Glycosidase</keyword>
<dbReference type="OMA" id="YSFPQHI"/>
<feature type="compositionally biased region" description="Polar residues" evidence="10">
    <location>
        <begin position="1"/>
        <end position="10"/>
    </location>
</feature>
<keyword evidence="6" id="KW-0325">Glycoprotein</keyword>
<evidence type="ECO:0000256" key="7">
    <source>
        <dbReference type="ARBA" id="ARBA00023277"/>
    </source>
</evidence>
<organism evidence="13 14">
    <name type="scientific">Exophiala dermatitidis (strain ATCC 34100 / CBS 525.76 / NIH/UT8656)</name>
    <name type="common">Black yeast</name>
    <name type="synonym">Wangiella dermatitidis</name>
    <dbReference type="NCBI Taxonomy" id="858893"/>
    <lineage>
        <taxon>Eukaryota</taxon>
        <taxon>Fungi</taxon>
        <taxon>Dikarya</taxon>
        <taxon>Ascomycota</taxon>
        <taxon>Pezizomycotina</taxon>
        <taxon>Eurotiomycetes</taxon>
        <taxon>Chaetothyriomycetidae</taxon>
        <taxon>Chaetothyriales</taxon>
        <taxon>Herpotrichiellaceae</taxon>
        <taxon>Exophiala</taxon>
    </lineage>
</organism>
<dbReference type="eggNOG" id="ENOG502SH6D">
    <property type="taxonomic scope" value="Eukaryota"/>
</dbReference>
<name>H6BVT4_EXODN</name>
<evidence type="ECO:0000259" key="12">
    <source>
        <dbReference type="Pfam" id="PF01915"/>
    </source>
</evidence>
<feature type="region of interest" description="Disordered" evidence="10">
    <location>
        <begin position="1"/>
        <end position="20"/>
    </location>
</feature>
<evidence type="ECO:0000256" key="8">
    <source>
        <dbReference type="ARBA" id="ARBA00023295"/>
    </source>
</evidence>
<dbReference type="Gene3D" id="2.60.40.10">
    <property type="entry name" value="Immunoglobulins"/>
    <property type="match status" value="1"/>
</dbReference>
<dbReference type="InterPro" id="IPR036881">
    <property type="entry name" value="Glyco_hydro_3_C_sf"/>
</dbReference>
<reference evidence="13" key="1">
    <citation type="submission" date="2011-07" db="EMBL/GenBank/DDBJ databases">
        <title>The Genome Sequence of Exophiala (Wangiella) dermatitidis NIH/UT8656.</title>
        <authorList>
            <consortium name="The Broad Institute Genome Sequencing Platform"/>
            <person name="Cuomo C."/>
            <person name="Wang Z."/>
            <person name="Hunicke-Smith S."/>
            <person name="Szanislo P.J."/>
            <person name="Earl A."/>
            <person name="Young S.K."/>
            <person name="Zeng Q."/>
            <person name="Gargeya S."/>
            <person name="Fitzgerald M."/>
            <person name="Haas B."/>
            <person name="Abouelleil A."/>
            <person name="Alvarado L."/>
            <person name="Arachchi H.M."/>
            <person name="Berlin A."/>
            <person name="Brown A."/>
            <person name="Chapman S.B."/>
            <person name="Chen Z."/>
            <person name="Dunbar C."/>
            <person name="Freedman E."/>
            <person name="Gearin G."/>
            <person name="Gellesch M."/>
            <person name="Goldberg J."/>
            <person name="Griggs A."/>
            <person name="Gujja S."/>
            <person name="Heiman D."/>
            <person name="Howarth C."/>
            <person name="Larson L."/>
            <person name="Lui A."/>
            <person name="MacDonald P.J.P."/>
            <person name="Montmayeur A."/>
            <person name="Murphy C."/>
            <person name="Neiman D."/>
            <person name="Pearson M."/>
            <person name="Priest M."/>
            <person name="Roberts A."/>
            <person name="Saif S."/>
            <person name="Shea T."/>
            <person name="Shenoy N."/>
            <person name="Sisk P."/>
            <person name="Stolte C."/>
            <person name="Sykes S."/>
            <person name="Wortman J."/>
            <person name="Nusbaum C."/>
            <person name="Birren B."/>
        </authorList>
    </citation>
    <scope>NUCLEOTIDE SEQUENCE</scope>
    <source>
        <strain evidence="13">NIH/UT8656</strain>
    </source>
</reference>
<evidence type="ECO:0000256" key="9">
    <source>
        <dbReference type="ARBA" id="ARBA00023326"/>
    </source>
</evidence>
<dbReference type="Pfam" id="PF00933">
    <property type="entry name" value="Glyco_hydro_3"/>
    <property type="match status" value="1"/>
</dbReference>
<gene>
    <name evidence="13" type="ORF">HMPREF1120_03242</name>
</gene>
<dbReference type="Gene3D" id="3.40.50.1700">
    <property type="entry name" value="Glycoside hydrolase family 3 C-terminal domain"/>
    <property type="match status" value="1"/>
</dbReference>
<dbReference type="PANTHER" id="PTHR42715">
    <property type="entry name" value="BETA-GLUCOSIDASE"/>
    <property type="match status" value="1"/>
</dbReference>
<dbReference type="GO" id="GO:0009251">
    <property type="term" value="P:glucan catabolic process"/>
    <property type="evidence" value="ECO:0007669"/>
    <property type="project" value="TreeGrafter"/>
</dbReference>
<dbReference type="GO" id="GO:0008422">
    <property type="term" value="F:beta-glucosidase activity"/>
    <property type="evidence" value="ECO:0007669"/>
    <property type="project" value="UniProtKB-EC"/>
</dbReference>
<dbReference type="InterPro" id="IPR002772">
    <property type="entry name" value="Glyco_hydro_3_C"/>
</dbReference>
<dbReference type="EMBL" id="JH226132">
    <property type="protein sequence ID" value="EHY55088.1"/>
    <property type="molecule type" value="Genomic_DNA"/>
</dbReference>
<feature type="domain" description="Glycoside hydrolase family 3 N-terminal" evidence="11">
    <location>
        <begin position="85"/>
        <end position="320"/>
    </location>
</feature>
<dbReference type="InterPro" id="IPR013783">
    <property type="entry name" value="Ig-like_fold"/>
</dbReference>
<evidence type="ECO:0000313" key="14">
    <source>
        <dbReference type="Proteomes" id="UP000007304"/>
    </source>
</evidence>
<comment type="similarity">
    <text evidence="3">Belongs to the glycosyl hydrolase 3 family.</text>
</comment>
<dbReference type="SUPFAM" id="SSF52279">
    <property type="entry name" value="Beta-D-glucan exohydrolase, C-terminal domain"/>
    <property type="match status" value="1"/>
</dbReference>
<keyword evidence="5" id="KW-0378">Hydrolase</keyword>
<dbReference type="InterPro" id="IPR017853">
    <property type="entry name" value="GH"/>
</dbReference>
<dbReference type="InterPro" id="IPR050288">
    <property type="entry name" value="Cellulose_deg_GH3"/>
</dbReference>
<sequence>MGENNSNQDAVPSPSPSPTFTYQDAVQEIRSGQPIAQVVDRLVSEMTDSERLSLLDGDEDFWTGFRNLFYDRFNRVPYIFGAIPRLGIPGIHFTDGPRGVVMGASTAFPVTMARGATWDTSLEERVGHAIGLEAKAQGATFYSGVCINLPRHPAWGRSQEVYGEDPILLGEFGLALTRGVQRHIMACVKHFALNSMENARFKVDVEVDEDVLHEVYLPHFRRVVEGGVASVMSSYNSVNGEWAGQNKHLLTDILRNTWGFDGFVISDFIWGLRDAVASVKAGLDIETPFKQQRHLHLPRALGSGDLEWDQVNRICTRILRKQLQFHETLDKNKPDMDVVFSEEHRTLARYVAARSAVLLKNEPVDGKPLLPIDPTKITKIALVGRLANIPNTGDRGSSHVWSPHVVTIYEGVKSAFSHAEIILVEDTDINSPGAASKAASIADADLVLCIVGYTDKDEGEYAAPTLMKDPALRATFPPATTKEEIEVLHFLENAAPREKDINKSKSDDAWKAGAGGDRQSLRLRPQDVETIHAVSQANPRTIVSVVCGGAVILDQEWKNKVPALMLSWYAGCEGGHGLMDVLTGKIPPSGRLPFSIPTHESHLPHFDIDAEKIKYDRWFGQALLDKLGVEAAYPLGFGLSYTTFQVDNLRFDLARLKSNRNDIDADADANANGTDTETHRDADTLTVYATVKNTDAYPGRYIAQVYGCPCPNIADFPKRLLLGFNHVDLDIAESKDIEVIASIRPLQQWRDGQYRLRCDKVEIELASFAGDPMALRDTCYLQTHYGSRNGPHL</sequence>
<evidence type="ECO:0000256" key="4">
    <source>
        <dbReference type="ARBA" id="ARBA00012744"/>
    </source>
</evidence>
<accession>H6BVT4</accession>
<evidence type="ECO:0000256" key="1">
    <source>
        <dbReference type="ARBA" id="ARBA00000448"/>
    </source>
</evidence>
<dbReference type="AlphaFoldDB" id="H6BVT4"/>
<dbReference type="InterPro" id="IPR001764">
    <property type="entry name" value="Glyco_hydro_3_N"/>
</dbReference>
<evidence type="ECO:0000256" key="2">
    <source>
        <dbReference type="ARBA" id="ARBA00004987"/>
    </source>
</evidence>
<evidence type="ECO:0000256" key="5">
    <source>
        <dbReference type="ARBA" id="ARBA00022801"/>
    </source>
</evidence>
<dbReference type="InterPro" id="IPR036962">
    <property type="entry name" value="Glyco_hydro_3_N_sf"/>
</dbReference>
<dbReference type="HOGENOM" id="CLU_004542_4_1_1"/>
<comment type="pathway">
    <text evidence="2">Glycan metabolism; cellulose degradation.</text>
</comment>
<keyword evidence="9" id="KW-0624">Polysaccharide degradation</keyword>
<dbReference type="InParanoid" id="H6BVT4"/>
<feature type="domain" description="Glycoside hydrolase family 3 C-terminal" evidence="12">
    <location>
        <begin position="357"/>
        <end position="641"/>
    </location>
</feature>
<dbReference type="Gene3D" id="3.20.20.300">
    <property type="entry name" value="Glycoside hydrolase, family 3, N-terminal domain"/>
    <property type="match status" value="1"/>
</dbReference>
<dbReference type="RefSeq" id="XP_009155549.1">
    <property type="nucleotide sequence ID" value="XM_009157301.1"/>
</dbReference>
<evidence type="ECO:0000256" key="6">
    <source>
        <dbReference type="ARBA" id="ARBA00023180"/>
    </source>
</evidence>
<dbReference type="GeneID" id="20307881"/>
<dbReference type="Proteomes" id="UP000007304">
    <property type="component" value="Unassembled WGS sequence"/>
</dbReference>
<dbReference type="SUPFAM" id="SSF51445">
    <property type="entry name" value="(Trans)glycosidases"/>
    <property type="match status" value="1"/>
</dbReference>
<evidence type="ECO:0000256" key="10">
    <source>
        <dbReference type="SAM" id="MobiDB-lite"/>
    </source>
</evidence>
<keyword evidence="14" id="KW-1185">Reference proteome</keyword>